<gene>
    <name evidence="2" type="ORF">MPLDJ20_190093</name>
</gene>
<accession>A0A090EZ39</accession>
<dbReference type="Proteomes" id="UP000046373">
    <property type="component" value="Unassembled WGS sequence"/>
</dbReference>
<protein>
    <submittedName>
        <fullName evidence="2">Uncharacterized protein</fullName>
    </submittedName>
</protein>
<organism evidence="2 3">
    <name type="scientific">Mesorhizobium plurifarium</name>
    <dbReference type="NCBI Taxonomy" id="69974"/>
    <lineage>
        <taxon>Bacteria</taxon>
        <taxon>Pseudomonadati</taxon>
        <taxon>Pseudomonadota</taxon>
        <taxon>Alphaproteobacteria</taxon>
        <taxon>Hyphomicrobiales</taxon>
        <taxon>Phyllobacteriaceae</taxon>
        <taxon>Mesorhizobium</taxon>
    </lineage>
</organism>
<feature type="transmembrane region" description="Helical" evidence="1">
    <location>
        <begin position="207"/>
        <end position="227"/>
    </location>
</feature>
<feature type="transmembrane region" description="Helical" evidence="1">
    <location>
        <begin position="57"/>
        <end position="74"/>
    </location>
</feature>
<reference evidence="2 3" key="1">
    <citation type="submission" date="2014-08" db="EMBL/GenBank/DDBJ databases">
        <authorList>
            <person name="Moulin Lionel"/>
        </authorList>
    </citation>
    <scope>NUCLEOTIDE SEQUENCE [LARGE SCALE GENOMIC DNA]</scope>
</reference>
<evidence type="ECO:0000313" key="3">
    <source>
        <dbReference type="Proteomes" id="UP000046373"/>
    </source>
</evidence>
<evidence type="ECO:0000313" key="2">
    <source>
        <dbReference type="EMBL" id="CDX34671.1"/>
    </source>
</evidence>
<evidence type="ECO:0000256" key="1">
    <source>
        <dbReference type="SAM" id="Phobius"/>
    </source>
</evidence>
<keyword evidence="1" id="KW-1133">Transmembrane helix</keyword>
<dbReference type="AlphaFoldDB" id="A0A090EZ39"/>
<keyword evidence="1" id="KW-0472">Membrane</keyword>
<dbReference type="EMBL" id="CCNB01000011">
    <property type="protein sequence ID" value="CDX34671.1"/>
    <property type="molecule type" value="Genomic_DNA"/>
</dbReference>
<dbReference type="GeneID" id="31890161"/>
<feature type="transmembrane region" description="Helical" evidence="1">
    <location>
        <begin position="161"/>
        <end position="180"/>
    </location>
</feature>
<keyword evidence="1" id="KW-0812">Transmembrane</keyword>
<proteinExistence type="predicted"/>
<name>A0A090EZ39_MESPL</name>
<sequence>MKIKEIIHRNIDEIKLDEYVRNFAFLRRSLPSTEEMPEYRIQNEKSKYLIAYEARRLVLSIFAVVAIVALNYAISSRVAVEFEIGMKGSGLFRAWPWNGELMQQFIDLGRMQTPEQRQDFYWLAYLCSTTNIILLIWVTWRLTVEFRRMDRLNVSKSEFIAAFRAVIILSVGCVIAFMAMKANLSVSMRFYTPSIDEHVAVYSAKKVAEICFFYIAFGVDLFVISMMTRYRKI</sequence>
<feature type="transmembrane region" description="Helical" evidence="1">
    <location>
        <begin position="120"/>
        <end position="140"/>
    </location>
</feature>